<keyword evidence="3" id="KW-1185">Reference proteome</keyword>
<dbReference type="EMBL" id="JH660647">
    <property type="protein sequence ID" value="EIM25608.1"/>
    <property type="molecule type" value="Genomic_DNA"/>
</dbReference>
<dbReference type="PATRIC" id="fig|864069.3.peg.6782"/>
<accession>I4YNR6</accession>
<dbReference type="InterPro" id="IPR009081">
    <property type="entry name" value="PP-bd_ACP"/>
</dbReference>
<dbReference type="PROSITE" id="PS50075">
    <property type="entry name" value="CARRIER"/>
    <property type="match status" value="1"/>
</dbReference>
<reference evidence="2 3" key="1">
    <citation type="submission" date="2012-02" db="EMBL/GenBank/DDBJ databases">
        <title>Improved High-Quality Draft sequence of Microvirga sp. WSM3557.</title>
        <authorList>
            <consortium name="US DOE Joint Genome Institute"/>
            <person name="Lucas S."/>
            <person name="Han J."/>
            <person name="Lapidus A."/>
            <person name="Cheng J.-F."/>
            <person name="Goodwin L."/>
            <person name="Pitluck S."/>
            <person name="Peters L."/>
            <person name="Zhang X."/>
            <person name="Detter J.C."/>
            <person name="Han C."/>
            <person name="Tapia R."/>
            <person name="Land M."/>
            <person name="Hauser L."/>
            <person name="Kyrpides N."/>
            <person name="Ivanova N."/>
            <person name="Pagani I."/>
            <person name="Brau L."/>
            <person name="Yates R."/>
            <person name="O'Hara G."/>
            <person name="Rui T."/>
            <person name="Howieson J."/>
            <person name="Reeve W."/>
            <person name="Woyke T."/>
        </authorList>
    </citation>
    <scope>NUCLEOTIDE SEQUENCE [LARGE SCALE GENOMIC DNA]</scope>
    <source>
        <strain evidence="2 3">WSM3557</strain>
    </source>
</reference>
<organism evidence="2 3">
    <name type="scientific">Microvirga lotononidis</name>
    <dbReference type="NCBI Taxonomy" id="864069"/>
    <lineage>
        <taxon>Bacteria</taxon>
        <taxon>Pseudomonadati</taxon>
        <taxon>Pseudomonadota</taxon>
        <taxon>Alphaproteobacteria</taxon>
        <taxon>Hyphomicrobiales</taxon>
        <taxon>Methylobacteriaceae</taxon>
        <taxon>Microvirga</taxon>
    </lineage>
</organism>
<evidence type="ECO:0000313" key="3">
    <source>
        <dbReference type="Proteomes" id="UP000003947"/>
    </source>
</evidence>
<dbReference type="AlphaFoldDB" id="I4YNR6"/>
<dbReference type="InterPro" id="IPR036736">
    <property type="entry name" value="ACP-like_sf"/>
</dbReference>
<dbReference type="eggNOG" id="ENOG5030K23">
    <property type="taxonomic scope" value="Bacteria"/>
</dbReference>
<feature type="domain" description="Carrier" evidence="1">
    <location>
        <begin position="1"/>
        <end position="92"/>
    </location>
</feature>
<dbReference type="HOGENOM" id="CLU_170154_1_0_5"/>
<dbReference type="Gene3D" id="1.10.1200.10">
    <property type="entry name" value="ACP-like"/>
    <property type="match status" value="1"/>
</dbReference>
<protein>
    <recommendedName>
        <fullName evidence="1">Carrier domain-containing protein</fullName>
    </recommendedName>
</protein>
<dbReference type="RefSeq" id="WP_009494067.1">
    <property type="nucleotide sequence ID" value="NZ_CP141048.1"/>
</dbReference>
<name>I4YNR6_9HYPH</name>
<gene>
    <name evidence="2" type="ORF">MicloDRAFT_00063350</name>
</gene>
<proteinExistence type="predicted"/>
<evidence type="ECO:0000313" key="2">
    <source>
        <dbReference type="EMBL" id="EIM25608.1"/>
    </source>
</evidence>
<dbReference type="STRING" id="864069.MicloDRAFT_00063350"/>
<evidence type="ECO:0000259" key="1">
    <source>
        <dbReference type="PROSITE" id="PS50075"/>
    </source>
</evidence>
<sequence length="95" mass="10055">MRSLELIYKAIDEINAQNPDAPPVSKSPETMLLDSKGGVDSLTLVNLVVAIEQVVFDETGKSIALADESIFSSAENPFQSVGSLALYLDNLSAAA</sequence>
<dbReference type="Proteomes" id="UP000003947">
    <property type="component" value="Unassembled WGS sequence"/>
</dbReference>
<dbReference type="OrthoDB" id="7065718at2"/>